<feature type="compositionally biased region" description="Basic and acidic residues" evidence="7">
    <location>
        <begin position="75"/>
        <end position="90"/>
    </location>
</feature>
<keyword evidence="6 8" id="KW-0472">Membrane</keyword>
<feature type="compositionally biased region" description="Acidic residues" evidence="7">
    <location>
        <begin position="1"/>
        <end position="15"/>
    </location>
</feature>
<evidence type="ECO:0000256" key="3">
    <source>
        <dbReference type="ARBA" id="ARBA00022475"/>
    </source>
</evidence>
<evidence type="ECO:0000256" key="6">
    <source>
        <dbReference type="ARBA" id="ARBA00023136"/>
    </source>
</evidence>
<sequence>MNSNDELFDDNELDVPEYSGPKPEGSGEKPGEEPSDGKRDIYAALGRARPQKITPRRPEPVEPAGAAGAGAGEPVGHREDPAFREERLSFDSEQDAVQPEIEEPVQPAQPVPAAQPAHPAPVEAPVATEPAAEGLEENTAPDPRGTLSFGLLLLRLVLGGLLVVRGVQTLFSFAGDPGIDVLQQQLNAYTASDILAVAIPAAQIVAGGLLILGLLTPFGAALAAVVAGFMAVHNLDNHQGSLWPYGLSPYVQTWGLMAVMAMALIFTGPGGISLDRGRGWNRRPLVSAWIFALVAIAGLVGLWLGVGGRNPFN</sequence>
<keyword evidence="5 8" id="KW-1133">Transmembrane helix</keyword>
<evidence type="ECO:0000256" key="5">
    <source>
        <dbReference type="ARBA" id="ARBA00022989"/>
    </source>
</evidence>
<keyword evidence="4 8" id="KW-0812">Transmembrane</keyword>
<evidence type="ECO:0000256" key="8">
    <source>
        <dbReference type="SAM" id="Phobius"/>
    </source>
</evidence>
<dbReference type="InterPro" id="IPR032808">
    <property type="entry name" value="DoxX"/>
</dbReference>
<evidence type="ECO:0000256" key="1">
    <source>
        <dbReference type="ARBA" id="ARBA00004651"/>
    </source>
</evidence>
<dbReference type="AlphaFoldDB" id="A0A9D1UQQ3"/>
<accession>A0A9D1UQQ3</accession>
<evidence type="ECO:0000256" key="4">
    <source>
        <dbReference type="ARBA" id="ARBA00022692"/>
    </source>
</evidence>
<feature type="compositionally biased region" description="Low complexity" evidence="7">
    <location>
        <begin position="96"/>
        <end position="125"/>
    </location>
</feature>
<dbReference type="Pfam" id="PF07681">
    <property type="entry name" value="DoxX"/>
    <property type="match status" value="1"/>
</dbReference>
<feature type="transmembrane region" description="Helical" evidence="8">
    <location>
        <begin position="209"/>
        <end position="233"/>
    </location>
</feature>
<dbReference type="GO" id="GO:0005886">
    <property type="term" value="C:plasma membrane"/>
    <property type="evidence" value="ECO:0007669"/>
    <property type="project" value="UniProtKB-SubCell"/>
</dbReference>
<organism evidence="9 10">
    <name type="scientific">Candidatus Corynebacterium gallistercoris</name>
    <dbReference type="NCBI Taxonomy" id="2838530"/>
    <lineage>
        <taxon>Bacteria</taxon>
        <taxon>Bacillati</taxon>
        <taxon>Actinomycetota</taxon>
        <taxon>Actinomycetes</taxon>
        <taxon>Mycobacteriales</taxon>
        <taxon>Corynebacteriaceae</taxon>
        <taxon>Corynebacterium</taxon>
    </lineage>
</organism>
<dbReference type="PANTHER" id="PTHR33452:SF1">
    <property type="entry name" value="INNER MEMBRANE PROTEIN YPHA-RELATED"/>
    <property type="match status" value="1"/>
</dbReference>
<protein>
    <submittedName>
        <fullName evidence="9">DoxX family membrane protein</fullName>
    </submittedName>
</protein>
<evidence type="ECO:0000256" key="7">
    <source>
        <dbReference type="SAM" id="MobiDB-lite"/>
    </source>
</evidence>
<comment type="similarity">
    <text evidence="2">Belongs to the DoxX family.</text>
</comment>
<proteinExistence type="inferred from homology"/>
<feature type="compositionally biased region" description="Basic and acidic residues" evidence="7">
    <location>
        <begin position="25"/>
        <end position="41"/>
    </location>
</feature>
<reference evidence="9" key="1">
    <citation type="journal article" date="2021" name="PeerJ">
        <title>Extensive microbial diversity within the chicken gut microbiome revealed by metagenomics and culture.</title>
        <authorList>
            <person name="Gilroy R."/>
            <person name="Ravi A."/>
            <person name="Getino M."/>
            <person name="Pursley I."/>
            <person name="Horton D.L."/>
            <person name="Alikhan N.F."/>
            <person name="Baker D."/>
            <person name="Gharbi K."/>
            <person name="Hall N."/>
            <person name="Watson M."/>
            <person name="Adriaenssens E.M."/>
            <person name="Foster-Nyarko E."/>
            <person name="Jarju S."/>
            <person name="Secka A."/>
            <person name="Antonio M."/>
            <person name="Oren A."/>
            <person name="Chaudhuri R.R."/>
            <person name="La Ragione R."/>
            <person name="Hildebrand F."/>
            <person name="Pallen M.J."/>
        </authorList>
    </citation>
    <scope>NUCLEOTIDE SEQUENCE</scope>
    <source>
        <strain evidence="9">4376</strain>
    </source>
</reference>
<dbReference type="InterPro" id="IPR051907">
    <property type="entry name" value="DoxX-like_oxidoreductase"/>
</dbReference>
<comment type="subcellular location">
    <subcellularLocation>
        <location evidence="1">Cell membrane</location>
        <topology evidence="1">Multi-pass membrane protein</topology>
    </subcellularLocation>
</comment>
<name>A0A9D1UQQ3_9CORY</name>
<comment type="caution">
    <text evidence="9">The sequence shown here is derived from an EMBL/GenBank/DDBJ whole genome shotgun (WGS) entry which is preliminary data.</text>
</comment>
<dbReference type="PANTHER" id="PTHR33452">
    <property type="entry name" value="OXIDOREDUCTASE CATD-RELATED"/>
    <property type="match status" value="1"/>
</dbReference>
<feature type="transmembrane region" description="Helical" evidence="8">
    <location>
        <begin position="286"/>
        <end position="306"/>
    </location>
</feature>
<keyword evidence="3" id="KW-1003">Cell membrane</keyword>
<gene>
    <name evidence="9" type="ORF">H9867_01920</name>
</gene>
<dbReference type="Proteomes" id="UP000824189">
    <property type="component" value="Unassembled WGS sequence"/>
</dbReference>
<feature type="transmembrane region" description="Helical" evidence="8">
    <location>
        <begin position="253"/>
        <end position="274"/>
    </location>
</feature>
<evidence type="ECO:0000256" key="2">
    <source>
        <dbReference type="ARBA" id="ARBA00006679"/>
    </source>
</evidence>
<reference evidence="9" key="2">
    <citation type="submission" date="2021-04" db="EMBL/GenBank/DDBJ databases">
        <authorList>
            <person name="Gilroy R."/>
        </authorList>
    </citation>
    <scope>NUCLEOTIDE SEQUENCE</scope>
    <source>
        <strain evidence="9">4376</strain>
    </source>
</reference>
<dbReference type="EMBL" id="DXFZ01000026">
    <property type="protein sequence ID" value="HIW95235.1"/>
    <property type="molecule type" value="Genomic_DNA"/>
</dbReference>
<evidence type="ECO:0000313" key="10">
    <source>
        <dbReference type="Proteomes" id="UP000824189"/>
    </source>
</evidence>
<evidence type="ECO:0000313" key="9">
    <source>
        <dbReference type="EMBL" id="HIW95235.1"/>
    </source>
</evidence>
<feature type="region of interest" description="Disordered" evidence="7">
    <location>
        <begin position="1"/>
        <end position="125"/>
    </location>
</feature>